<accession>A0A923HLV6</accession>
<gene>
    <name evidence="2" type="ORF">H8K36_11600</name>
</gene>
<evidence type="ECO:0000313" key="3">
    <source>
        <dbReference type="Proteomes" id="UP000627446"/>
    </source>
</evidence>
<keyword evidence="3" id="KW-1185">Reference proteome</keyword>
<reference evidence="2" key="1">
    <citation type="submission" date="2020-08" db="EMBL/GenBank/DDBJ databases">
        <title>Novel species isolated from subtropical streams in China.</title>
        <authorList>
            <person name="Lu H."/>
        </authorList>
    </citation>
    <scope>NUCLEOTIDE SEQUENCE</scope>
    <source>
        <strain evidence="2">LX22W</strain>
    </source>
</reference>
<feature type="signal peptide" evidence="1">
    <location>
        <begin position="1"/>
        <end position="20"/>
    </location>
</feature>
<evidence type="ECO:0000256" key="1">
    <source>
        <dbReference type="SAM" id="SignalP"/>
    </source>
</evidence>
<name>A0A923HLV6_9BURK</name>
<evidence type="ECO:0000313" key="2">
    <source>
        <dbReference type="EMBL" id="MBC3882025.1"/>
    </source>
</evidence>
<dbReference type="Proteomes" id="UP000627446">
    <property type="component" value="Unassembled WGS sequence"/>
</dbReference>
<dbReference type="Pfam" id="PF06035">
    <property type="entry name" value="Peptidase_C93"/>
    <property type="match status" value="1"/>
</dbReference>
<dbReference type="SUPFAM" id="SSF54001">
    <property type="entry name" value="Cysteine proteinases"/>
    <property type="match status" value="1"/>
</dbReference>
<keyword evidence="1" id="KW-0732">Signal</keyword>
<dbReference type="EMBL" id="JACOFZ010000004">
    <property type="protein sequence ID" value="MBC3882025.1"/>
    <property type="molecule type" value="Genomic_DNA"/>
</dbReference>
<dbReference type="PANTHER" id="PTHR39327:SF1">
    <property type="entry name" value="BLR5470 PROTEIN"/>
    <property type="match status" value="1"/>
</dbReference>
<proteinExistence type="predicted"/>
<feature type="chain" id="PRO_5036688866" evidence="1">
    <location>
        <begin position="21"/>
        <end position="218"/>
    </location>
</feature>
<dbReference type="AlphaFoldDB" id="A0A923HLV6"/>
<dbReference type="PANTHER" id="PTHR39327">
    <property type="match status" value="1"/>
</dbReference>
<protein>
    <submittedName>
        <fullName evidence="2">Transglutaminase-like cysteine peptidase</fullName>
    </submittedName>
</protein>
<dbReference type="InterPro" id="IPR010319">
    <property type="entry name" value="Transglutaminase-like_Cys_pept"/>
</dbReference>
<organism evidence="2 3">
    <name type="scientific">Undibacterium nitidum</name>
    <dbReference type="NCBI Taxonomy" id="2762298"/>
    <lineage>
        <taxon>Bacteria</taxon>
        <taxon>Pseudomonadati</taxon>
        <taxon>Pseudomonadota</taxon>
        <taxon>Betaproteobacteria</taxon>
        <taxon>Burkholderiales</taxon>
        <taxon>Oxalobacteraceae</taxon>
        <taxon>Undibacterium</taxon>
    </lineage>
</organism>
<dbReference type="InterPro" id="IPR038765">
    <property type="entry name" value="Papain-like_cys_pep_sf"/>
</dbReference>
<dbReference type="Gene3D" id="3.10.620.30">
    <property type="match status" value="1"/>
</dbReference>
<sequence>MSFLALLLLAFLSLPHSVYSALNNDKLRSSMRQQGGSEQTFNEWLNLMASLGDQSVEVKLQRVNSFFNKKLSYFEDIEIWGQSDYWATPLESMAKGKADCEDFVIAKYFSLRSLNIPDSQLRLVYVKAKIGGPNSSIQQAHMVLAYYPNVDGEPVILDNLITDIRPAARRGDLSPVFSFNSQGVFAGVAGNAQMGPGGTSRLSRWQDLLDRAHKEGFD</sequence>
<comment type="caution">
    <text evidence="2">The sequence shown here is derived from an EMBL/GenBank/DDBJ whole genome shotgun (WGS) entry which is preliminary data.</text>
</comment>